<organism evidence="1 2">
    <name type="scientific">Thelonectria olida</name>
    <dbReference type="NCBI Taxonomy" id="1576542"/>
    <lineage>
        <taxon>Eukaryota</taxon>
        <taxon>Fungi</taxon>
        <taxon>Dikarya</taxon>
        <taxon>Ascomycota</taxon>
        <taxon>Pezizomycotina</taxon>
        <taxon>Sordariomycetes</taxon>
        <taxon>Hypocreomycetidae</taxon>
        <taxon>Hypocreales</taxon>
        <taxon>Nectriaceae</taxon>
        <taxon>Thelonectria</taxon>
    </lineage>
</organism>
<dbReference type="AlphaFoldDB" id="A0A9P9AJL8"/>
<dbReference type="Proteomes" id="UP000777438">
    <property type="component" value="Unassembled WGS sequence"/>
</dbReference>
<name>A0A9P9AJL8_9HYPO</name>
<keyword evidence="2" id="KW-1185">Reference proteome</keyword>
<accession>A0A9P9AJL8</accession>
<protein>
    <submittedName>
        <fullName evidence="1">Uncharacterized protein</fullName>
    </submittedName>
</protein>
<gene>
    <name evidence="1" type="ORF">B0T10DRAFT_496924</name>
</gene>
<dbReference type="EMBL" id="JAGPYM010000030">
    <property type="protein sequence ID" value="KAH6877348.1"/>
    <property type="molecule type" value="Genomic_DNA"/>
</dbReference>
<proteinExistence type="predicted"/>
<comment type="caution">
    <text evidence="1">The sequence shown here is derived from an EMBL/GenBank/DDBJ whole genome shotgun (WGS) entry which is preliminary data.</text>
</comment>
<sequence length="76" mass="8140">MMTALLLSNLESLAGGPLRLLAESTVSFAPIKTTTLASAARAGCRPRLIFLHPGGRIEGISLYKVAARRPFCRRTA</sequence>
<evidence type="ECO:0000313" key="1">
    <source>
        <dbReference type="EMBL" id="KAH6877348.1"/>
    </source>
</evidence>
<evidence type="ECO:0000313" key="2">
    <source>
        <dbReference type="Proteomes" id="UP000777438"/>
    </source>
</evidence>
<reference evidence="1 2" key="1">
    <citation type="journal article" date="2021" name="Nat. Commun.">
        <title>Genetic determinants of endophytism in the Arabidopsis root mycobiome.</title>
        <authorList>
            <person name="Mesny F."/>
            <person name="Miyauchi S."/>
            <person name="Thiergart T."/>
            <person name="Pickel B."/>
            <person name="Atanasova L."/>
            <person name="Karlsson M."/>
            <person name="Huettel B."/>
            <person name="Barry K.W."/>
            <person name="Haridas S."/>
            <person name="Chen C."/>
            <person name="Bauer D."/>
            <person name="Andreopoulos W."/>
            <person name="Pangilinan J."/>
            <person name="LaButti K."/>
            <person name="Riley R."/>
            <person name="Lipzen A."/>
            <person name="Clum A."/>
            <person name="Drula E."/>
            <person name="Henrissat B."/>
            <person name="Kohler A."/>
            <person name="Grigoriev I.V."/>
            <person name="Martin F.M."/>
            <person name="Hacquard S."/>
        </authorList>
    </citation>
    <scope>NUCLEOTIDE SEQUENCE [LARGE SCALE GENOMIC DNA]</scope>
    <source>
        <strain evidence="1 2">MPI-CAGE-CH-0241</strain>
    </source>
</reference>